<evidence type="ECO:0000256" key="7">
    <source>
        <dbReference type="ARBA" id="ARBA00022989"/>
    </source>
</evidence>
<keyword evidence="7 9" id="KW-1133">Transmembrane helix</keyword>
<keyword evidence="4 9" id="KW-0812">Transmembrane</keyword>
<evidence type="ECO:0000256" key="9">
    <source>
        <dbReference type="HAMAP-Rule" id="MF_00161"/>
    </source>
</evidence>
<evidence type="ECO:0000313" key="12">
    <source>
        <dbReference type="Proteomes" id="UP001197609"/>
    </source>
</evidence>
<dbReference type="GO" id="GO:0006508">
    <property type="term" value="P:proteolysis"/>
    <property type="evidence" value="ECO:0007669"/>
    <property type="project" value="UniProtKB-KW"/>
</dbReference>
<name>A0AAJ1EJE4_9BACT</name>
<evidence type="ECO:0000256" key="3">
    <source>
        <dbReference type="ARBA" id="ARBA00022670"/>
    </source>
</evidence>
<proteinExistence type="inferred from homology"/>
<dbReference type="EC" id="3.4.23.36" evidence="9"/>
<comment type="subcellular location">
    <subcellularLocation>
        <location evidence="9">Cell membrane</location>
        <topology evidence="9">Multi-pass membrane protein</topology>
    </subcellularLocation>
</comment>
<dbReference type="AlphaFoldDB" id="A0AAJ1EJE4"/>
<feature type="transmembrane region" description="Helical" evidence="9">
    <location>
        <begin position="87"/>
        <end position="106"/>
    </location>
</feature>
<reference evidence="11 12" key="1">
    <citation type="journal article" date="2021" name="bioRxiv">
        <title>Unraveling nitrogen, sulfur and carbon metabolic pathways and microbial community transcriptional responses to substrate deprivation and toxicity stresses in a bioreactor mimicking anoxic brackish coastal sediment conditions.</title>
        <authorList>
            <person name="Martins P.D."/>
            <person name="Echeveste M.J."/>
            <person name="Arshad A."/>
            <person name="Kurth J."/>
            <person name="Ouboter H."/>
            <person name="Jetten M.S.M."/>
            <person name="Welte C.U."/>
        </authorList>
    </citation>
    <scope>NUCLEOTIDE SEQUENCE [LARGE SCALE GENOMIC DNA]</scope>
    <source>
        <strain evidence="11">MAG_38</strain>
    </source>
</reference>
<comment type="pathway">
    <text evidence="9">Protein modification; lipoprotein biosynthesis (signal peptide cleavage).</text>
</comment>
<evidence type="ECO:0000256" key="5">
    <source>
        <dbReference type="ARBA" id="ARBA00022750"/>
    </source>
</evidence>
<protein>
    <recommendedName>
        <fullName evidence="9">Lipoprotein signal peptidase</fullName>
        <ecNumber evidence="9">3.4.23.36</ecNumber>
    </recommendedName>
    <alternativeName>
        <fullName evidence="9">Prolipoprotein signal peptidase</fullName>
    </alternativeName>
    <alternativeName>
        <fullName evidence="9">Signal peptidase II</fullName>
        <shortName evidence="9">SPase II</shortName>
    </alternativeName>
</protein>
<dbReference type="PANTHER" id="PTHR33695">
    <property type="entry name" value="LIPOPROTEIN SIGNAL PEPTIDASE"/>
    <property type="match status" value="1"/>
</dbReference>
<evidence type="ECO:0000313" key="11">
    <source>
        <dbReference type="EMBL" id="MBZ0158547.1"/>
    </source>
</evidence>
<evidence type="ECO:0000256" key="2">
    <source>
        <dbReference type="ARBA" id="ARBA00022475"/>
    </source>
</evidence>
<evidence type="ECO:0000256" key="8">
    <source>
        <dbReference type="ARBA" id="ARBA00023136"/>
    </source>
</evidence>
<dbReference type="Pfam" id="PF01252">
    <property type="entry name" value="Peptidase_A8"/>
    <property type="match status" value="1"/>
</dbReference>
<gene>
    <name evidence="9 11" type="primary">lspA</name>
    <name evidence="11" type="ORF">K8G79_00100</name>
</gene>
<keyword evidence="6 9" id="KW-0378">Hydrolase</keyword>
<organism evidence="11 12">
    <name type="scientific">Candidatus Methylomirabilis tolerans</name>
    <dbReference type="NCBI Taxonomy" id="3123416"/>
    <lineage>
        <taxon>Bacteria</taxon>
        <taxon>Candidatus Methylomirabilota</taxon>
        <taxon>Candidatus Methylomirabilia</taxon>
        <taxon>Candidatus Methylomirabilales</taxon>
        <taxon>Candidatus Methylomirabilaceae</taxon>
        <taxon>Candidatus Methylomirabilis</taxon>
    </lineage>
</organism>
<dbReference type="Proteomes" id="UP001197609">
    <property type="component" value="Unassembled WGS sequence"/>
</dbReference>
<accession>A0AAJ1EJE4</accession>
<keyword evidence="3 9" id="KW-0645">Protease</keyword>
<dbReference type="PRINTS" id="PR00781">
    <property type="entry name" value="LIPOSIGPTASE"/>
</dbReference>
<dbReference type="GO" id="GO:0004190">
    <property type="term" value="F:aspartic-type endopeptidase activity"/>
    <property type="evidence" value="ECO:0007669"/>
    <property type="project" value="UniProtKB-UniRule"/>
</dbReference>
<comment type="function">
    <text evidence="9">This protein specifically catalyzes the removal of signal peptides from prolipoproteins.</text>
</comment>
<dbReference type="PANTHER" id="PTHR33695:SF1">
    <property type="entry name" value="LIPOPROTEIN SIGNAL PEPTIDASE"/>
    <property type="match status" value="1"/>
</dbReference>
<comment type="catalytic activity">
    <reaction evidence="9">
        <text>Release of signal peptides from bacterial membrane prolipoproteins. Hydrolyzes -Xaa-Yaa-Zaa-|-(S,diacylglyceryl)Cys-, in which Xaa is hydrophobic (preferably Leu), and Yaa (Ala or Ser) and Zaa (Gly or Ala) have small, neutral side chains.</text>
        <dbReference type="EC" id="3.4.23.36"/>
    </reaction>
</comment>
<comment type="caution">
    <text evidence="11">The sequence shown here is derived from an EMBL/GenBank/DDBJ whole genome shotgun (WGS) entry which is preliminary data.</text>
</comment>
<evidence type="ECO:0000256" key="10">
    <source>
        <dbReference type="RuleBase" id="RU004181"/>
    </source>
</evidence>
<feature type="transmembrane region" description="Helical" evidence="9">
    <location>
        <begin position="37"/>
        <end position="55"/>
    </location>
</feature>
<evidence type="ECO:0000256" key="4">
    <source>
        <dbReference type="ARBA" id="ARBA00022692"/>
    </source>
</evidence>
<evidence type="ECO:0000256" key="6">
    <source>
        <dbReference type="ARBA" id="ARBA00022801"/>
    </source>
</evidence>
<comment type="similarity">
    <text evidence="1 9 10">Belongs to the peptidase A8 family.</text>
</comment>
<evidence type="ECO:0000256" key="1">
    <source>
        <dbReference type="ARBA" id="ARBA00006139"/>
    </source>
</evidence>
<dbReference type="NCBIfam" id="TIGR00077">
    <property type="entry name" value="lspA"/>
    <property type="match status" value="1"/>
</dbReference>
<feature type="active site" evidence="9">
    <location>
        <position position="134"/>
    </location>
</feature>
<feature type="transmembrane region" description="Helical" evidence="9">
    <location>
        <begin position="127"/>
        <end position="150"/>
    </location>
</feature>
<dbReference type="InterPro" id="IPR001872">
    <property type="entry name" value="Peptidase_A8"/>
</dbReference>
<keyword evidence="8 9" id="KW-0472">Membrane</keyword>
<feature type="active site" evidence="9">
    <location>
        <position position="116"/>
    </location>
</feature>
<keyword evidence="5 9" id="KW-0064">Aspartyl protease</keyword>
<dbReference type="GO" id="GO:0005886">
    <property type="term" value="C:plasma membrane"/>
    <property type="evidence" value="ECO:0007669"/>
    <property type="project" value="UniProtKB-SubCell"/>
</dbReference>
<sequence length="162" mass="18000">MRFYAVTLTVILLDQVSKLLIQATIPIGYSIPLIPDFFAIVHVLNPGAAFGLLAAQAAEIRNPFFIGVSLLAIGFILYYRHRRVDDHPLAMLGLSLILGGAVGNLMDRLRIGMVIDFIDVHYYQYHWPAFNVADSGITVGVSLMMLTMILDERRGRHRGTSS</sequence>
<dbReference type="HAMAP" id="MF_00161">
    <property type="entry name" value="LspA"/>
    <property type="match status" value="1"/>
</dbReference>
<dbReference type="EMBL" id="JAIOIU010000003">
    <property type="protein sequence ID" value="MBZ0158547.1"/>
    <property type="molecule type" value="Genomic_DNA"/>
</dbReference>
<feature type="transmembrane region" description="Helical" evidence="9">
    <location>
        <begin position="62"/>
        <end position="81"/>
    </location>
</feature>
<keyword evidence="2 9" id="KW-1003">Cell membrane</keyword>